<evidence type="ECO:0000313" key="3">
    <source>
        <dbReference type="EMBL" id="MEF7616213.1"/>
    </source>
</evidence>
<dbReference type="RefSeq" id="WP_332291661.1">
    <property type="nucleotide sequence ID" value="NZ_JAZIBG010000038.1"/>
</dbReference>
<evidence type="ECO:0008006" key="5">
    <source>
        <dbReference type="Google" id="ProtNLM"/>
    </source>
</evidence>
<name>A0AAW9Q8A0_9BURK</name>
<sequence>MIRRAHLAALLALAGGLFASVAHAGKVYWSVGIQAPMVGTVISNAPAYPAPVYAPVYGPAYGAVYAPAPVIYVPPPVVRYRPPPQYVVPYPAHRHWHGRGHGDGRDRWHHHHHRRDRR</sequence>
<proteinExistence type="predicted"/>
<keyword evidence="4" id="KW-1185">Reference proteome</keyword>
<feature type="signal peptide" evidence="2">
    <location>
        <begin position="1"/>
        <end position="24"/>
    </location>
</feature>
<feature type="chain" id="PRO_5043398759" description="PXPV repeat-containing protein" evidence="2">
    <location>
        <begin position="25"/>
        <end position="118"/>
    </location>
</feature>
<accession>A0AAW9Q8A0</accession>
<dbReference type="EMBL" id="JAZIBG010000038">
    <property type="protein sequence ID" value="MEF7616213.1"/>
    <property type="molecule type" value="Genomic_DNA"/>
</dbReference>
<evidence type="ECO:0000256" key="2">
    <source>
        <dbReference type="SAM" id="SignalP"/>
    </source>
</evidence>
<gene>
    <name evidence="3" type="ORF">V4F39_20025</name>
</gene>
<dbReference type="AlphaFoldDB" id="A0AAW9Q8A0"/>
<feature type="region of interest" description="Disordered" evidence="1">
    <location>
        <begin position="99"/>
        <end position="118"/>
    </location>
</feature>
<dbReference type="Proteomes" id="UP001336250">
    <property type="component" value="Unassembled WGS sequence"/>
</dbReference>
<feature type="compositionally biased region" description="Basic residues" evidence="1">
    <location>
        <begin position="107"/>
        <end position="118"/>
    </location>
</feature>
<evidence type="ECO:0000256" key="1">
    <source>
        <dbReference type="SAM" id="MobiDB-lite"/>
    </source>
</evidence>
<comment type="caution">
    <text evidence="3">The sequence shown here is derived from an EMBL/GenBank/DDBJ whole genome shotgun (WGS) entry which is preliminary data.</text>
</comment>
<reference evidence="3 4" key="1">
    <citation type="submission" date="2024-02" db="EMBL/GenBank/DDBJ databases">
        <title>Genome sequence of Aquincola sp. MAHUQ-54.</title>
        <authorList>
            <person name="Huq M.A."/>
        </authorList>
    </citation>
    <scope>NUCLEOTIDE SEQUENCE [LARGE SCALE GENOMIC DNA]</scope>
    <source>
        <strain evidence="3 4">MAHUQ-54</strain>
    </source>
</reference>
<keyword evidence="2" id="KW-0732">Signal</keyword>
<protein>
    <recommendedName>
        <fullName evidence="5">PXPV repeat-containing protein</fullName>
    </recommendedName>
</protein>
<evidence type="ECO:0000313" key="4">
    <source>
        <dbReference type="Proteomes" id="UP001336250"/>
    </source>
</evidence>
<organism evidence="3 4">
    <name type="scientific">Aquincola agrisoli</name>
    <dbReference type="NCBI Taxonomy" id="3119538"/>
    <lineage>
        <taxon>Bacteria</taxon>
        <taxon>Pseudomonadati</taxon>
        <taxon>Pseudomonadota</taxon>
        <taxon>Betaproteobacteria</taxon>
        <taxon>Burkholderiales</taxon>
        <taxon>Sphaerotilaceae</taxon>
        <taxon>Aquincola</taxon>
    </lineage>
</organism>